<name>A0A7K1KJ73_9BACT</name>
<dbReference type="PANTHER" id="PTHR11537">
    <property type="entry name" value="VOLTAGE-GATED POTASSIUM CHANNEL"/>
    <property type="match status" value="1"/>
</dbReference>
<keyword evidence="10 12" id="KW-0472">Membrane</keyword>
<dbReference type="FunFam" id="1.10.287.70:FF:000028">
    <property type="entry name" value="potassium voltage-gated channel subfamily D member 3"/>
    <property type="match status" value="1"/>
</dbReference>
<evidence type="ECO:0000256" key="1">
    <source>
        <dbReference type="ARBA" id="ARBA00004141"/>
    </source>
</evidence>
<evidence type="ECO:0000256" key="6">
    <source>
        <dbReference type="ARBA" id="ARBA00022882"/>
    </source>
</evidence>
<feature type="transmembrane region" description="Helical" evidence="12">
    <location>
        <begin position="218"/>
        <end position="243"/>
    </location>
</feature>
<keyword evidence="3" id="KW-0633">Potassium transport</keyword>
<dbReference type="Proteomes" id="UP000461162">
    <property type="component" value="Unassembled WGS sequence"/>
</dbReference>
<reference evidence="14 15" key="1">
    <citation type="submission" date="2019-11" db="EMBL/GenBank/DDBJ databases">
        <title>Pseudodesulfovibrio alkaliphilus, sp. nov., an alkaliphilic sulfate-reducing bacteria from mud volcano of Taman peninsula, Russia.</title>
        <authorList>
            <person name="Frolova A."/>
            <person name="Merkel A.Y."/>
            <person name="Slobodkin A.I."/>
        </authorList>
    </citation>
    <scope>NUCLEOTIDE SEQUENCE [LARGE SCALE GENOMIC DNA]</scope>
    <source>
        <strain evidence="14 15">F-1</strain>
    </source>
</reference>
<gene>
    <name evidence="14" type="ORF">GKC30_00475</name>
</gene>
<dbReference type="PANTHER" id="PTHR11537:SF254">
    <property type="entry name" value="POTASSIUM VOLTAGE-GATED CHANNEL PROTEIN SHAB"/>
    <property type="match status" value="1"/>
</dbReference>
<dbReference type="InterPro" id="IPR027359">
    <property type="entry name" value="Volt_channel_dom_sf"/>
</dbReference>
<dbReference type="InterPro" id="IPR028325">
    <property type="entry name" value="VG_K_chnl"/>
</dbReference>
<feature type="transmembrane region" description="Helical" evidence="12">
    <location>
        <begin position="55"/>
        <end position="78"/>
    </location>
</feature>
<feature type="transmembrane region" description="Helical" evidence="12">
    <location>
        <begin position="98"/>
        <end position="122"/>
    </location>
</feature>
<evidence type="ECO:0000256" key="4">
    <source>
        <dbReference type="ARBA" id="ARBA00022692"/>
    </source>
</evidence>
<evidence type="ECO:0000259" key="13">
    <source>
        <dbReference type="Pfam" id="PF00520"/>
    </source>
</evidence>
<protein>
    <submittedName>
        <fullName evidence="14">Ion transporter</fullName>
    </submittedName>
</protein>
<evidence type="ECO:0000256" key="3">
    <source>
        <dbReference type="ARBA" id="ARBA00022538"/>
    </source>
</evidence>
<keyword evidence="8 12" id="KW-1133">Transmembrane helix</keyword>
<keyword evidence="9" id="KW-0406">Ion transport</keyword>
<evidence type="ECO:0000313" key="14">
    <source>
        <dbReference type="EMBL" id="MUM76104.1"/>
    </source>
</evidence>
<dbReference type="Gene3D" id="1.10.287.70">
    <property type="match status" value="1"/>
</dbReference>
<dbReference type="GO" id="GO:0008076">
    <property type="term" value="C:voltage-gated potassium channel complex"/>
    <property type="evidence" value="ECO:0007669"/>
    <property type="project" value="InterPro"/>
</dbReference>
<dbReference type="GO" id="GO:0005249">
    <property type="term" value="F:voltage-gated potassium channel activity"/>
    <property type="evidence" value="ECO:0007669"/>
    <property type="project" value="InterPro"/>
</dbReference>
<sequence>MGESLKETLYLLLEDPEGRNPRAGMVRIFLMALILLNIAALILETVREVSLVFEFWLKAFEWLSVGIFTVEYLARLWVGGPGRAQGLAGRFRYALTPLMLVDLLAILPVYLPLLLPTDLIFLRALRLMRLMRVLKLGRYSEAIQIFCRVVVQKKEQLVVACIAVLILLMIASSLMFYLESEAQPEAFSSIPQSMWWAIVTMTTVGYGDVYPVTGMGRLLASVIALLGIAMFAVPAGILSAGFVEHGDAGKTGDTVCPHCGKPLGPGRTD</sequence>
<feature type="transmembrane region" description="Helical" evidence="12">
    <location>
        <begin position="24"/>
        <end position="43"/>
    </location>
</feature>
<accession>A0A7K1KJ73</accession>
<keyword evidence="11" id="KW-0407">Ion channel</keyword>
<evidence type="ECO:0000256" key="5">
    <source>
        <dbReference type="ARBA" id="ARBA00022826"/>
    </source>
</evidence>
<evidence type="ECO:0000256" key="12">
    <source>
        <dbReference type="SAM" id="Phobius"/>
    </source>
</evidence>
<dbReference type="EMBL" id="WODC01000001">
    <property type="protein sequence ID" value="MUM76104.1"/>
    <property type="molecule type" value="Genomic_DNA"/>
</dbReference>
<evidence type="ECO:0000256" key="9">
    <source>
        <dbReference type="ARBA" id="ARBA00023065"/>
    </source>
</evidence>
<dbReference type="GO" id="GO:0001508">
    <property type="term" value="P:action potential"/>
    <property type="evidence" value="ECO:0007669"/>
    <property type="project" value="TreeGrafter"/>
</dbReference>
<evidence type="ECO:0000256" key="7">
    <source>
        <dbReference type="ARBA" id="ARBA00022958"/>
    </source>
</evidence>
<keyword evidence="15" id="KW-1185">Reference proteome</keyword>
<comment type="caution">
    <text evidence="14">The sequence shown here is derived from an EMBL/GenBank/DDBJ whole genome shotgun (WGS) entry which is preliminary data.</text>
</comment>
<evidence type="ECO:0000256" key="11">
    <source>
        <dbReference type="ARBA" id="ARBA00023303"/>
    </source>
</evidence>
<feature type="transmembrane region" description="Helical" evidence="12">
    <location>
        <begin position="157"/>
        <end position="178"/>
    </location>
</feature>
<feature type="domain" description="Ion transport" evidence="13">
    <location>
        <begin position="28"/>
        <end position="244"/>
    </location>
</feature>
<keyword evidence="4 12" id="KW-0812">Transmembrane</keyword>
<organism evidence="14 15">
    <name type="scientific">Pseudodesulfovibrio alkaliphilus</name>
    <dbReference type="NCBI Taxonomy" id="2661613"/>
    <lineage>
        <taxon>Bacteria</taxon>
        <taxon>Pseudomonadati</taxon>
        <taxon>Thermodesulfobacteriota</taxon>
        <taxon>Desulfovibrionia</taxon>
        <taxon>Desulfovibrionales</taxon>
        <taxon>Desulfovibrionaceae</taxon>
    </lineage>
</organism>
<evidence type="ECO:0000256" key="10">
    <source>
        <dbReference type="ARBA" id="ARBA00023136"/>
    </source>
</evidence>
<comment type="subcellular location">
    <subcellularLocation>
        <location evidence="1">Membrane</location>
        <topology evidence="1">Multi-pass membrane protein</topology>
    </subcellularLocation>
</comment>
<evidence type="ECO:0000256" key="2">
    <source>
        <dbReference type="ARBA" id="ARBA00022448"/>
    </source>
</evidence>
<dbReference type="InterPro" id="IPR005821">
    <property type="entry name" value="Ion_trans_dom"/>
</dbReference>
<feature type="transmembrane region" description="Helical" evidence="12">
    <location>
        <begin position="193"/>
        <end position="211"/>
    </location>
</feature>
<keyword evidence="7" id="KW-0630">Potassium</keyword>
<keyword evidence="5" id="KW-0631">Potassium channel</keyword>
<dbReference type="Gene3D" id="1.20.120.350">
    <property type="entry name" value="Voltage-gated potassium channels. Chain C"/>
    <property type="match status" value="1"/>
</dbReference>
<evidence type="ECO:0000256" key="8">
    <source>
        <dbReference type="ARBA" id="ARBA00022989"/>
    </source>
</evidence>
<dbReference type="AlphaFoldDB" id="A0A7K1KJ73"/>
<dbReference type="PRINTS" id="PR00169">
    <property type="entry name" value="KCHANNEL"/>
</dbReference>
<proteinExistence type="predicted"/>
<keyword evidence="6" id="KW-0851">Voltage-gated channel</keyword>
<keyword evidence="2" id="KW-0813">Transport</keyword>
<dbReference type="SUPFAM" id="SSF81324">
    <property type="entry name" value="Voltage-gated potassium channels"/>
    <property type="match status" value="1"/>
</dbReference>
<dbReference type="Pfam" id="PF00520">
    <property type="entry name" value="Ion_trans"/>
    <property type="match status" value="1"/>
</dbReference>
<evidence type="ECO:0000313" key="15">
    <source>
        <dbReference type="Proteomes" id="UP000461162"/>
    </source>
</evidence>